<dbReference type="SUPFAM" id="SSF53335">
    <property type="entry name" value="S-adenosyl-L-methionine-dependent methyltransferases"/>
    <property type="match status" value="1"/>
</dbReference>
<proteinExistence type="inferred from homology"/>
<evidence type="ECO:0000256" key="1">
    <source>
        <dbReference type="PROSITE-ProRule" id="PRU00489"/>
    </source>
</evidence>
<dbReference type="PANTHER" id="PTHR12829">
    <property type="entry name" value="N6-ADENOSINE-METHYLTRANSFERASE"/>
    <property type="match status" value="1"/>
</dbReference>
<keyword evidence="5" id="KW-1185">Reference proteome</keyword>
<feature type="region of interest" description="Disordered" evidence="3">
    <location>
        <begin position="737"/>
        <end position="778"/>
    </location>
</feature>
<feature type="region of interest" description="Disordered" evidence="3">
    <location>
        <begin position="286"/>
        <end position="308"/>
    </location>
</feature>
<comment type="similarity">
    <text evidence="1">Belongs to the MT-A70-like family.</text>
</comment>
<dbReference type="GO" id="GO:0036396">
    <property type="term" value="C:RNA N6-methyladenosine methyltransferase complex"/>
    <property type="evidence" value="ECO:0007669"/>
    <property type="project" value="TreeGrafter"/>
</dbReference>
<dbReference type="GO" id="GO:0008168">
    <property type="term" value="F:methyltransferase activity"/>
    <property type="evidence" value="ECO:0007669"/>
    <property type="project" value="TreeGrafter"/>
</dbReference>
<dbReference type="PANTHER" id="PTHR12829:SF2">
    <property type="entry name" value="N6-ADENOSINE-METHYLTRANSFERASE MT-A70-LIKE"/>
    <property type="match status" value="1"/>
</dbReference>
<dbReference type="InterPro" id="IPR029063">
    <property type="entry name" value="SAM-dependent_MTases_sf"/>
</dbReference>
<dbReference type="EMBL" id="CM026422">
    <property type="protein sequence ID" value="KAG0586630.1"/>
    <property type="molecule type" value="Genomic_DNA"/>
</dbReference>
<feature type="compositionally biased region" description="Polar residues" evidence="3">
    <location>
        <begin position="748"/>
        <end position="778"/>
    </location>
</feature>
<evidence type="ECO:0000313" key="5">
    <source>
        <dbReference type="Proteomes" id="UP000822688"/>
    </source>
</evidence>
<dbReference type="Pfam" id="PF05063">
    <property type="entry name" value="MT-A70"/>
    <property type="match status" value="1"/>
</dbReference>
<evidence type="ECO:0000256" key="2">
    <source>
        <dbReference type="SAM" id="Coils"/>
    </source>
</evidence>
<reference evidence="4" key="1">
    <citation type="submission" date="2020-06" db="EMBL/GenBank/DDBJ databases">
        <title>WGS assembly of Ceratodon purpureus strain R40.</title>
        <authorList>
            <person name="Carey S.B."/>
            <person name="Jenkins J."/>
            <person name="Shu S."/>
            <person name="Lovell J.T."/>
            <person name="Sreedasyam A."/>
            <person name="Maumus F."/>
            <person name="Tiley G.P."/>
            <person name="Fernandez-Pozo N."/>
            <person name="Barry K."/>
            <person name="Chen C."/>
            <person name="Wang M."/>
            <person name="Lipzen A."/>
            <person name="Daum C."/>
            <person name="Saski C.A."/>
            <person name="Payton A.C."/>
            <person name="Mcbreen J.C."/>
            <person name="Conrad R.E."/>
            <person name="Kollar L.M."/>
            <person name="Olsson S."/>
            <person name="Huttunen S."/>
            <person name="Landis J.B."/>
            <person name="Wickett N.J."/>
            <person name="Johnson M.G."/>
            <person name="Rensing S.A."/>
            <person name="Grimwood J."/>
            <person name="Schmutz J."/>
            <person name="Mcdaniel S.F."/>
        </authorList>
    </citation>
    <scope>NUCLEOTIDE SEQUENCE</scope>
    <source>
        <strain evidence="4">R40</strain>
    </source>
</reference>
<dbReference type="InterPro" id="IPR007757">
    <property type="entry name" value="MT-A70-like"/>
</dbReference>
<feature type="coiled-coil region" evidence="2">
    <location>
        <begin position="5"/>
        <end position="32"/>
    </location>
</feature>
<name>A0A8T0ISC9_CERPU</name>
<dbReference type="PROSITE" id="PS51143">
    <property type="entry name" value="MT_A70"/>
    <property type="match status" value="1"/>
</dbReference>
<organism evidence="4 5">
    <name type="scientific">Ceratodon purpureus</name>
    <name type="common">Fire moss</name>
    <name type="synonym">Dicranum purpureum</name>
    <dbReference type="NCBI Taxonomy" id="3225"/>
    <lineage>
        <taxon>Eukaryota</taxon>
        <taxon>Viridiplantae</taxon>
        <taxon>Streptophyta</taxon>
        <taxon>Embryophyta</taxon>
        <taxon>Bryophyta</taxon>
        <taxon>Bryophytina</taxon>
        <taxon>Bryopsida</taxon>
        <taxon>Dicranidae</taxon>
        <taxon>Pseudoditrichales</taxon>
        <taxon>Ditrichaceae</taxon>
        <taxon>Ceratodon</taxon>
    </lineage>
</organism>
<keyword evidence="2" id="KW-0175">Coiled coil</keyword>
<dbReference type="Proteomes" id="UP000822688">
    <property type="component" value="Chromosome 2"/>
</dbReference>
<evidence type="ECO:0008006" key="6">
    <source>
        <dbReference type="Google" id="ProtNLM"/>
    </source>
</evidence>
<sequence length="812" mass="88379">MDVPMESGEDEIAALREQLRQVQGRAEHLRRIGHEQSRSLAVSVPELEAAVELSLKVASAFGGLEIKRNKIIEYREGVQKRSDSVHTFSAGDLREPVAGPRYAGHGTSFSGLSNGSVEQRGILGAPYKANVDVDMGGPRLPGDSWGGGDGSVGEGWGADSWGGGGWDGGRGAGPMNALGVVKAMVAGCLLSHTTALPIDSMNIHHRMLTKEVNHIEMDALHEVGGGGEAGGITAVDFALRAMTEAGGLQIEEIEDYRYGGLHVLVLNFDRGRLMKELPGGCLPPPPRLGGEHHHRGVMDPNGGPHGLPTRPDMWDHHQGGPPPGGPMFPGGGGPPLMVPRNGPRGMGMVGMPGGGPGLGGGFGGPFPRPPHGPVLHGGMGGKGRGLSEEEDIDALLHKKSFKEQQQSKTAEELLELLHRPTAKETANAAKFKTKGGSALKEYCAALTKEDCRHQRNHFIACEKMHFRRIIAPHTDSNLGDCSFLDTCRHMKTCKYVHYELDPIPDVPDLMMAPGIPPNQRPGSRPQRAEYCSDAELGEPQWVQCDIRNFKMDVLGQFGVIMADPPWDIHMELPYGTMADDEMRNLNVPALQTDGLIFLWVTGRAMELGRECLELWGYKRVEEIIWVKTNQLQRIIRTGRTGHWLNHSKEHCLVGIKGHPDVNRNIDTDVIVAEVRETSRKPDEMYPLLERISPRTRKLELFARMHNTHAGWMSLGNQLNGVRLVDEGLRARYKAAYPDQVIQPPDPPTRTTTNENKASVQDIDSASTQTKSSPASTQKVEVVTAASTVTVSTTIVVNVDEKAHAQDSEMLVD</sequence>
<comment type="caution">
    <text evidence="4">The sequence shown here is derived from an EMBL/GenBank/DDBJ whole genome shotgun (WGS) entry which is preliminary data.</text>
</comment>
<accession>A0A8T0ISC9</accession>
<evidence type="ECO:0000313" key="4">
    <source>
        <dbReference type="EMBL" id="KAG0586630.1"/>
    </source>
</evidence>
<gene>
    <name evidence="4" type="ORF">KC19_2G104900</name>
</gene>
<evidence type="ECO:0000256" key="3">
    <source>
        <dbReference type="SAM" id="MobiDB-lite"/>
    </source>
</evidence>
<protein>
    <recommendedName>
        <fullName evidence="6">N6-adenosine-methyltransferase MT-A70-like</fullName>
    </recommendedName>
</protein>
<dbReference type="AlphaFoldDB" id="A0A8T0ISC9"/>
<dbReference type="GO" id="GO:0005634">
    <property type="term" value="C:nucleus"/>
    <property type="evidence" value="ECO:0007669"/>
    <property type="project" value="TreeGrafter"/>
</dbReference>